<dbReference type="InterPro" id="IPR011711">
    <property type="entry name" value="GntR_C"/>
</dbReference>
<dbReference type="InterPro" id="IPR000524">
    <property type="entry name" value="Tscrpt_reg_HTH_GntR"/>
</dbReference>
<dbReference type="PANTHER" id="PTHR43537">
    <property type="entry name" value="TRANSCRIPTIONAL REGULATOR, GNTR FAMILY"/>
    <property type="match status" value="1"/>
</dbReference>
<dbReference type="Gene3D" id="1.20.120.530">
    <property type="entry name" value="GntR ligand-binding domain-like"/>
    <property type="match status" value="1"/>
</dbReference>
<dbReference type="SMART" id="SM00895">
    <property type="entry name" value="FCD"/>
    <property type="match status" value="1"/>
</dbReference>
<keyword evidence="2 5" id="KW-0238">DNA-binding</keyword>
<organism evidence="5 6">
    <name type="scientific">Labrys monachus</name>
    <dbReference type="NCBI Taxonomy" id="217067"/>
    <lineage>
        <taxon>Bacteria</taxon>
        <taxon>Pseudomonadati</taxon>
        <taxon>Pseudomonadota</taxon>
        <taxon>Alphaproteobacteria</taxon>
        <taxon>Hyphomicrobiales</taxon>
        <taxon>Xanthobacteraceae</taxon>
        <taxon>Labrys</taxon>
    </lineage>
</organism>
<dbReference type="InterPro" id="IPR036390">
    <property type="entry name" value="WH_DNA-bd_sf"/>
</dbReference>
<dbReference type="GO" id="GO:0003677">
    <property type="term" value="F:DNA binding"/>
    <property type="evidence" value="ECO:0007669"/>
    <property type="project" value="UniProtKB-KW"/>
</dbReference>
<sequence>MADEQESTVEWVYGELTTMAIAFQLRPSERINEVALAKKLGVSRTPLREALNRLVADGYLDFVPQQGFFRRALDPQEIFDLYEVRKSIEVSGIGLAIQRAKAPDLEAIRDFLDTSSADIPGRTIADLVELDEIFHNRMIALSGNHELVQLLEKISGRIRFVRWIDMENGRRSVTQSEHRAILQAAMDRDEDRAKSLLGEHIDRRLDQIVEAVKEGYARIYIASSVMGRPEKVDIPPVRPGTGERG</sequence>
<dbReference type="SUPFAM" id="SSF46785">
    <property type="entry name" value="Winged helix' DNA-binding domain"/>
    <property type="match status" value="1"/>
</dbReference>
<name>A0ABU0FNB8_9HYPH</name>
<dbReference type="Pfam" id="PF00392">
    <property type="entry name" value="GntR"/>
    <property type="match status" value="1"/>
</dbReference>
<keyword evidence="1" id="KW-0805">Transcription regulation</keyword>
<gene>
    <name evidence="5" type="ORF">J3R73_005905</name>
</gene>
<dbReference type="PROSITE" id="PS50949">
    <property type="entry name" value="HTH_GNTR"/>
    <property type="match status" value="1"/>
</dbReference>
<dbReference type="Pfam" id="PF07729">
    <property type="entry name" value="FCD"/>
    <property type="match status" value="1"/>
</dbReference>
<evidence type="ECO:0000313" key="5">
    <source>
        <dbReference type="EMBL" id="MDQ0396113.1"/>
    </source>
</evidence>
<dbReference type="SUPFAM" id="SSF48008">
    <property type="entry name" value="GntR ligand-binding domain-like"/>
    <property type="match status" value="1"/>
</dbReference>
<dbReference type="Proteomes" id="UP001237448">
    <property type="component" value="Unassembled WGS sequence"/>
</dbReference>
<accession>A0ABU0FNB8</accession>
<feature type="domain" description="HTH gntR-type" evidence="4">
    <location>
        <begin position="6"/>
        <end position="73"/>
    </location>
</feature>
<evidence type="ECO:0000256" key="3">
    <source>
        <dbReference type="ARBA" id="ARBA00023163"/>
    </source>
</evidence>
<dbReference type="PRINTS" id="PR00035">
    <property type="entry name" value="HTHGNTR"/>
</dbReference>
<dbReference type="RefSeq" id="WP_307435887.1">
    <property type="nucleotide sequence ID" value="NZ_JAUSVK010000001.1"/>
</dbReference>
<dbReference type="InterPro" id="IPR008920">
    <property type="entry name" value="TF_FadR/GntR_C"/>
</dbReference>
<keyword evidence="6" id="KW-1185">Reference proteome</keyword>
<dbReference type="Gene3D" id="1.10.10.10">
    <property type="entry name" value="Winged helix-like DNA-binding domain superfamily/Winged helix DNA-binding domain"/>
    <property type="match status" value="1"/>
</dbReference>
<proteinExistence type="predicted"/>
<evidence type="ECO:0000256" key="1">
    <source>
        <dbReference type="ARBA" id="ARBA00023015"/>
    </source>
</evidence>
<comment type="caution">
    <text evidence="5">The sequence shown here is derived from an EMBL/GenBank/DDBJ whole genome shotgun (WGS) entry which is preliminary data.</text>
</comment>
<dbReference type="InterPro" id="IPR036388">
    <property type="entry name" value="WH-like_DNA-bd_sf"/>
</dbReference>
<dbReference type="SMART" id="SM00345">
    <property type="entry name" value="HTH_GNTR"/>
    <property type="match status" value="1"/>
</dbReference>
<dbReference type="EMBL" id="JAUSVK010000001">
    <property type="protein sequence ID" value="MDQ0396113.1"/>
    <property type="molecule type" value="Genomic_DNA"/>
</dbReference>
<evidence type="ECO:0000256" key="2">
    <source>
        <dbReference type="ARBA" id="ARBA00023125"/>
    </source>
</evidence>
<dbReference type="PANTHER" id="PTHR43537:SF45">
    <property type="entry name" value="GNTR FAMILY REGULATORY PROTEIN"/>
    <property type="match status" value="1"/>
</dbReference>
<reference evidence="5 6" key="1">
    <citation type="submission" date="2023-07" db="EMBL/GenBank/DDBJ databases">
        <title>Genomic Encyclopedia of Type Strains, Phase IV (KMG-IV): sequencing the most valuable type-strain genomes for metagenomic binning, comparative biology and taxonomic classification.</title>
        <authorList>
            <person name="Goeker M."/>
        </authorList>
    </citation>
    <scope>NUCLEOTIDE SEQUENCE [LARGE SCALE GENOMIC DNA]</scope>
    <source>
        <strain evidence="5 6">DSM 5896</strain>
    </source>
</reference>
<evidence type="ECO:0000313" key="6">
    <source>
        <dbReference type="Proteomes" id="UP001237448"/>
    </source>
</evidence>
<evidence type="ECO:0000259" key="4">
    <source>
        <dbReference type="PROSITE" id="PS50949"/>
    </source>
</evidence>
<protein>
    <submittedName>
        <fullName evidence="5">DNA-binding GntR family transcriptional regulator</fullName>
    </submittedName>
</protein>
<keyword evidence="3" id="KW-0804">Transcription</keyword>